<dbReference type="AlphaFoldDB" id="A0A1I3I8V7"/>
<proteinExistence type="inferred from homology"/>
<gene>
    <name evidence="5" type="ORF">SAMN05421753_10917</name>
</gene>
<dbReference type="Pfam" id="PF07804">
    <property type="entry name" value="HipA_C"/>
    <property type="match status" value="1"/>
</dbReference>
<comment type="similarity">
    <text evidence="1">Belongs to the HipA Ser/Thr kinase family.</text>
</comment>
<evidence type="ECO:0000256" key="1">
    <source>
        <dbReference type="ARBA" id="ARBA00010164"/>
    </source>
</evidence>
<dbReference type="InterPro" id="IPR052028">
    <property type="entry name" value="HipA_Ser/Thr_kinase"/>
</dbReference>
<dbReference type="Proteomes" id="UP000199518">
    <property type="component" value="Unassembled WGS sequence"/>
</dbReference>
<evidence type="ECO:0000313" key="5">
    <source>
        <dbReference type="EMBL" id="SFI44329.1"/>
    </source>
</evidence>
<sequence length="309" mass="34504">MTACRICLQPTGDDPPYHPACLESLFGSRTLPRLEFSLPSLMRLATDMAGKMSISGMQEKVSLKLSDDKSQLAVAPSDGRYILKPEPSRFAFVPQNEHLTMSLARLVGIEVPPFGLFELTDGAVAYLIKRFDRGDDGAKVLMEDFCQLAGKPLRDKYDGSGELCVRILRQFASEPLIEIRKLFKMLLFSWCVSNGDQHLKNFSLFTQAGGIRRLTPAYDLICTRLPIPGDRSLALTIGGKKSNLSRKLWLDFARYCQIPERAAVRLLSEQVEALEPAVALIHNSLLPDDLKAEYEAILRENTEQLSGRN</sequence>
<name>A0A1I3I8V7_9PLAN</name>
<dbReference type="Gene3D" id="1.10.1070.20">
    <property type="match status" value="1"/>
</dbReference>
<dbReference type="InterPro" id="IPR012893">
    <property type="entry name" value="HipA-like_C"/>
</dbReference>
<accession>A0A1I3I8V7</accession>
<evidence type="ECO:0000313" key="6">
    <source>
        <dbReference type="Proteomes" id="UP000199518"/>
    </source>
</evidence>
<reference evidence="6" key="1">
    <citation type="submission" date="2016-10" db="EMBL/GenBank/DDBJ databases">
        <authorList>
            <person name="Varghese N."/>
            <person name="Submissions S."/>
        </authorList>
    </citation>
    <scope>NUCLEOTIDE SEQUENCE [LARGE SCALE GENOMIC DNA]</scope>
    <source>
        <strain evidence="6">DSM 26348</strain>
    </source>
</reference>
<keyword evidence="2" id="KW-0808">Transferase</keyword>
<evidence type="ECO:0000256" key="2">
    <source>
        <dbReference type="ARBA" id="ARBA00022679"/>
    </source>
</evidence>
<dbReference type="PANTHER" id="PTHR37419:SF1">
    <property type="entry name" value="SERINE_THREONINE-PROTEIN KINASE TOXIN HIPA"/>
    <property type="match status" value="1"/>
</dbReference>
<evidence type="ECO:0000256" key="3">
    <source>
        <dbReference type="ARBA" id="ARBA00022777"/>
    </source>
</evidence>
<dbReference type="PANTHER" id="PTHR37419">
    <property type="entry name" value="SERINE/THREONINE-PROTEIN KINASE TOXIN HIPA"/>
    <property type="match status" value="1"/>
</dbReference>
<dbReference type="GO" id="GO:0004674">
    <property type="term" value="F:protein serine/threonine kinase activity"/>
    <property type="evidence" value="ECO:0007669"/>
    <property type="project" value="TreeGrafter"/>
</dbReference>
<dbReference type="EMBL" id="FOQD01000009">
    <property type="protein sequence ID" value="SFI44329.1"/>
    <property type="molecule type" value="Genomic_DNA"/>
</dbReference>
<keyword evidence="6" id="KW-1185">Reference proteome</keyword>
<protein>
    <submittedName>
        <fullName evidence="5">Serine/threonine-protein kinase HipA</fullName>
    </submittedName>
</protein>
<feature type="domain" description="HipA-like C-terminal" evidence="4">
    <location>
        <begin position="52"/>
        <end position="275"/>
    </location>
</feature>
<evidence type="ECO:0000259" key="4">
    <source>
        <dbReference type="Pfam" id="PF07804"/>
    </source>
</evidence>
<dbReference type="GO" id="GO:0005829">
    <property type="term" value="C:cytosol"/>
    <property type="evidence" value="ECO:0007669"/>
    <property type="project" value="TreeGrafter"/>
</dbReference>
<organism evidence="5 6">
    <name type="scientific">Planctomicrobium piriforme</name>
    <dbReference type="NCBI Taxonomy" id="1576369"/>
    <lineage>
        <taxon>Bacteria</taxon>
        <taxon>Pseudomonadati</taxon>
        <taxon>Planctomycetota</taxon>
        <taxon>Planctomycetia</taxon>
        <taxon>Planctomycetales</taxon>
        <taxon>Planctomycetaceae</taxon>
        <taxon>Planctomicrobium</taxon>
    </lineage>
</organism>
<keyword evidence="3 5" id="KW-0418">Kinase</keyword>